<dbReference type="PIRSF" id="PIRSF012702">
    <property type="entry name" value="UCP012702"/>
    <property type="match status" value="1"/>
</dbReference>
<proteinExistence type="predicted"/>
<protein>
    <submittedName>
        <fullName evidence="3">M81 family metallopeptidase</fullName>
    </submittedName>
</protein>
<dbReference type="Pfam" id="PF07364">
    <property type="entry name" value="DUF1485"/>
    <property type="match status" value="1"/>
</dbReference>
<feature type="domain" description="Microcystin LR degradation protein MlrC C-terminal" evidence="1">
    <location>
        <begin position="299"/>
        <end position="474"/>
    </location>
</feature>
<evidence type="ECO:0000313" key="3">
    <source>
        <dbReference type="EMBL" id="XDK33664.1"/>
    </source>
</evidence>
<reference evidence="3" key="1">
    <citation type="submission" date="2024-07" db="EMBL/GenBank/DDBJ databases">
        <title>Halotolerant mesophilic bacterium Ornithinibacillus sp. 4-3, sp. nov., isolated from soil.</title>
        <authorList>
            <person name="Sidarenka A.V."/>
            <person name="Guliayeva D.E."/>
            <person name="Leanovich S.I."/>
            <person name="Hileuskaya K.S."/>
            <person name="Akhremchuk A.E."/>
            <person name="Sikolenko M.A."/>
            <person name="Valentovich L.N."/>
        </authorList>
    </citation>
    <scope>NUCLEOTIDE SEQUENCE</scope>
    <source>
        <strain evidence="3">4-3</strain>
    </source>
</reference>
<dbReference type="EMBL" id="CP162599">
    <property type="protein sequence ID" value="XDK33664.1"/>
    <property type="molecule type" value="Genomic_DNA"/>
</dbReference>
<dbReference type="InterPro" id="IPR009197">
    <property type="entry name" value="MlrC"/>
</dbReference>
<organism evidence="3">
    <name type="scientific">Ornithinibacillus sp. 4-3</name>
    <dbReference type="NCBI Taxonomy" id="3231488"/>
    <lineage>
        <taxon>Bacteria</taxon>
        <taxon>Bacillati</taxon>
        <taxon>Bacillota</taxon>
        <taxon>Bacilli</taxon>
        <taxon>Bacillales</taxon>
        <taxon>Bacillaceae</taxon>
        <taxon>Ornithinibacillus</taxon>
    </lineage>
</organism>
<feature type="domain" description="Microcystin LR degradation protein MlrC N-terminal" evidence="2">
    <location>
        <begin position="2"/>
        <end position="288"/>
    </location>
</feature>
<gene>
    <name evidence="3" type="ORF">AB4Y30_04740</name>
</gene>
<dbReference type="InterPro" id="IPR015995">
    <property type="entry name" value="MlrC_N"/>
</dbReference>
<sequence>MKIIIGGIQHETNTFSNVKTTVEAFELRGWDLGNTLIEKNRGIRNFIGGMVDKAEELELEIFPTFAVTATPSGIITTDTYEALKNALMGGVRQATDVDAVVLSLHGAGVAENTEDLEGSLLEEVRVAVGEDTPIIVTLDLHANMTPKMVDIADAILGNHLYPHTDSYEIGAEAVVLATEIVEEKVKPTMYLEQLPIMIPTSTTNLSPASDVNQLCYQWEDKEGVIDCTFYHGFPYTNISHLGVAVLVTTNNDPELAKQVANDVSSFIEEKKHEFIVEQPSPKEGIALALAHEGRPVVINETSDNPGAGTPADGTYLLREMLAANLTDACFGFMYDPEVAKIAAEAGVGATVEVSLGGKTDDLHGEPIQLSAYVKAVTDGKFVQSSDMGKGELVNLGTSVRLQCNGVDIIVCSVKTQTLDDEVFLLHGIDIQQFKIVALKSSQHFRAGFEPISSKIITVDSPGLSTMDFTSFDYSNLKMEIFPLN</sequence>
<accession>A0AB39HSF7</accession>
<evidence type="ECO:0000259" key="1">
    <source>
        <dbReference type="Pfam" id="PF07171"/>
    </source>
</evidence>
<evidence type="ECO:0000259" key="2">
    <source>
        <dbReference type="Pfam" id="PF07364"/>
    </source>
</evidence>
<name>A0AB39HSF7_9BACI</name>
<dbReference type="AlphaFoldDB" id="A0AB39HSF7"/>
<dbReference type="Pfam" id="PF07171">
    <property type="entry name" value="MlrC_C"/>
    <property type="match status" value="1"/>
</dbReference>
<dbReference type="RefSeq" id="WP_368654342.1">
    <property type="nucleotide sequence ID" value="NZ_CP162599.1"/>
</dbReference>
<dbReference type="InterPro" id="IPR010799">
    <property type="entry name" value="MlrC_C"/>
</dbReference>